<dbReference type="EMBL" id="MSKI01000073">
    <property type="protein sequence ID" value="OLO52178.1"/>
    <property type="molecule type" value="Genomic_DNA"/>
</dbReference>
<sequence>MIGGAFRFPAPQRHVLLMIAGAFGFHDIRGRGRTHIPEIACSPQPGRTWSFIDTSVAFCVY</sequence>
<dbReference type="Proteomes" id="UP000186855">
    <property type="component" value="Unassembled WGS sequence"/>
</dbReference>
<evidence type="ECO:0000313" key="1">
    <source>
        <dbReference type="EMBL" id="OLO52178.1"/>
    </source>
</evidence>
<protein>
    <submittedName>
        <fullName evidence="1">Uncharacterized protein</fullName>
    </submittedName>
</protein>
<name>A0A1Q8VVH0_9ACTO</name>
<comment type="caution">
    <text evidence="1">The sequence shown here is derived from an EMBL/GenBank/DDBJ whole genome shotgun (WGS) entry which is preliminary data.</text>
</comment>
<dbReference type="AlphaFoldDB" id="A0A1Q8VVH0"/>
<gene>
    <name evidence="1" type="ORF">BKH30_07285</name>
</gene>
<accession>A0A1Q8VVH0</accession>
<proteinExistence type="predicted"/>
<evidence type="ECO:0000313" key="2">
    <source>
        <dbReference type="Proteomes" id="UP000186855"/>
    </source>
</evidence>
<organism evidence="1 2">
    <name type="scientific">Actinomyces oris</name>
    <dbReference type="NCBI Taxonomy" id="544580"/>
    <lineage>
        <taxon>Bacteria</taxon>
        <taxon>Bacillati</taxon>
        <taxon>Actinomycetota</taxon>
        <taxon>Actinomycetes</taxon>
        <taxon>Actinomycetales</taxon>
        <taxon>Actinomycetaceae</taxon>
        <taxon>Actinomyces</taxon>
    </lineage>
</organism>
<reference evidence="1 2" key="1">
    <citation type="submission" date="2016-12" db="EMBL/GenBank/DDBJ databases">
        <title>Genomic comparison of strains in the 'Actinomyces naeslundii' group.</title>
        <authorList>
            <person name="Mughal S.R."/>
            <person name="Do T."/>
            <person name="Gilbert S.C."/>
            <person name="Witherden E.A."/>
            <person name="Didelot X."/>
            <person name="Beighton D."/>
        </authorList>
    </citation>
    <scope>NUCLEOTIDE SEQUENCE [LARGE SCALE GENOMIC DNA]</scope>
    <source>
        <strain evidence="1 2">S24V</strain>
    </source>
</reference>